<evidence type="ECO:0000313" key="9">
    <source>
        <dbReference type="EMBL" id="AKJ69502.1"/>
    </source>
</evidence>
<evidence type="ECO:0000256" key="1">
    <source>
        <dbReference type="ARBA" id="ARBA00005417"/>
    </source>
</evidence>
<keyword evidence="7" id="KW-0029">Amino-acid transport</keyword>
<dbReference type="Pfam" id="PF00005">
    <property type="entry name" value="ABC_tran"/>
    <property type="match status" value="1"/>
</dbReference>
<dbReference type="Gene3D" id="3.40.50.300">
    <property type="entry name" value="P-loop containing nucleotide triphosphate hydrolases"/>
    <property type="match status" value="1"/>
</dbReference>
<evidence type="ECO:0000256" key="4">
    <source>
        <dbReference type="ARBA" id="ARBA00022519"/>
    </source>
</evidence>
<dbReference type="InterPro" id="IPR052156">
    <property type="entry name" value="BCAA_Transport_ATP-bd_LivF"/>
</dbReference>
<keyword evidence="2" id="KW-0813">Transport</keyword>
<dbReference type="EMBL" id="CP011568">
    <property type="protein sequence ID" value="AKJ69502.1"/>
    <property type="molecule type" value="Genomic_DNA"/>
</dbReference>
<dbReference type="InterPro" id="IPR027417">
    <property type="entry name" value="P-loop_NTPase"/>
</dbReference>
<dbReference type="SMART" id="SM00382">
    <property type="entry name" value="AAA"/>
    <property type="match status" value="1"/>
</dbReference>
<dbReference type="GO" id="GO:0015658">
    <property type="term" value="F:branched-chain amino acid transmembrane transporter activity"/>
    <property type="evidence" value="ECO:0007669"/>
    <property type="project" value="TreeGrafter"/>
</dbReference>
<keyword evidence="4" id="KW-0472">Membrane</keyword>
<dbReference type="GO" id="GO:0015807">
    <property type="term" value="P:L-amino acid transport"/>
    <property type="evidence" value="ECO:0007669"/>
    <property type="project" value="TreeGrafter"/>
</dbReference>
<dbReference type="PANTHER" id="PTHR43820:SF5">
    <property type="entry name" value="HIGH-AFFINITY BRANCHED-CHAIN AMINO ACID TRANSPORT ATP-BINDING PROTEIN"/>
    <property type="match status" value="1"/>
</dbReference>
<dbReference type="CDD" id="cd03224">
    <property type="entry name" value="ABC_TM1139_LivF_branched"/>
    <property type="match status" value="1"/>
</dbReference>
<dbReference type="GO" id="GO:0005524">
    <property type="term" value="F:ATP binding"/>
    <property type="evidence" value="ECO:0007669"/>
    <property type="project" value="UniProtKB-KW"/>
</dbReference>
<evidence type="ECO:0000256" key="5">
    <source>
        <dbReference type="ARBA" id="ARBA00022741"/>
    </source>
</evidence>
<keyword evidence="3" id="KW-1003">Cell membrane</keyword>
<dbReference type="GO" id="GO:0016887">
    <property type="term" value="F:ATP hydrolysis activity"/>
    <property type="evidence" value="ECO:0007669"/>
    <property type="project" value="InterPro"/>
</dbReference>
<gene>
    <name evidence="9" type="ORF">ABW99_16060</name>
</gene>
<dbReference type="InterPro" id="IPR003593">
    <property type="entry name" value="AAA+_ATPase"/>
</dbReference>
<dbReference type="InterPro" id="IPR003439">
    <property type="entry name" value="ABC_transporter-like_ATP-bd"/>
</dbReference>
<dbReference type="SUPFAM" id="SSF52540">
    <property type="entry name" value="P-loop containing nucleoside triphosphate hydrolases"/>
    <property type="match status" value="1"/>
</dbReference>
<evidence type="ECO:0000313" key="10">
    <source>
        <dbReference type="Proteomes" id="UP000036700"/>
    </source>
</evidence>
<keyword evidence="6 9" id="KW-0067">ATP-binding</keyword>
<keyword evidence="10" id="KW-1185">Reference proteome</keyword>
<reference evidence="10" key="1">
    <citation type="submission" date="2015-06" db="EMBL/GenBank/DDBJ databases">
        <authorList>
            <person name="Lim Y.L."/>
            <person name="Ee R."/>
            <person name="Yong D."/>
            <person name="How K.Y."/>
            <person name="Yin W.F."/>
            <person name="Chan K.G."/>
        </authorList>
    </citation>
    <scope>NUCLEOTIDE SEQUENCE [LARGE SCALE GENOMIC DNA]</scope>
    <source>
        <strain evidence="10">DSM 25325</strain>
    </source>
</reference>
<evidence type="ECO:0000259" key="8">
    <source>
        <dbReference type="PROSITE" id="PS50893"/>
    </source>
</evidence>
<dbReference type="Proteomes" id="UP000036700">
    <property type="component" value="Chromosome"/>
</dbReference>
<dbReference type="PATRIC" id="fig|445709.3.peg.3398"/>
<dbReference type="RefSeq" id="WP_047215417.1">
    <property type="nucleotide sequence ID" value="NZ_CP011568.3"/>
</dbReference>
<dbReference type="PROSITE" id="PS50893">
    <property type="entry name" value="ABC_TRANSPORTER_2"/>
    <property type="match status" value="1"/>
</dbReference>
<evidence type="ECO:0000256" key="6">
    <source>
        <dbReference type="ARBA" id="ARBA00022840"/>
    </source>
</evidence>
<dbReference type="NCBIfam" id="TIGR03410">
    <property type="entry name" value="urea_trans_UrtE"/>
    <property type="match status" value="1"/>
</dbReference>
<evidence type="ECO:0000256" key="2">
    <source>
        <dbReference type="ARBA" id="ARBA00022448"/>
    </source>
</evidence>
<comment type="similarity">
    <text evidence="1">Belongs to the ABC transporter superfamily.</text>
</comment>
<protein>
    <submittedName>
        <fullName evidence="9">Urea ABC transporter ATP-binding subunit UrtE</fullName>
    </submittedName>
</protein>
<dbReference type="OrthoDB" id="9776369at2"/>
<feature type="domain" description="ABC transporter" evidence="8">
    <location>
        <begin position="2"/>
        <end position="233"/>
    </location>
</feature>
<dbReference type="InterPro" id="IPR017780">
    <property type="entry name" value="ABC_transptr_urea_ATP-bd_UrtE"/>
</dbReference>
<proteinExistence type="inferred from homology"/>
<accession>A0A0G3EVW4</accession>
<name>A0A0G3EVW4_9BURK</name>
<organism evidence="9 10">
    <name type="scientific">Pandoraea thiooxydans</name>
    <dbReference type="NCBI Taxonomy" id="445709"/>
    <lineage>
        <taxon>Bacteria</taxon>
        <taxon>Pseudomonadati</taxon>
        <taxon>Pseudomonadota</taxon>
        <taxon>Betaproteobacteria</taxon>
        <taxon>Burkholderiales</taxon>
        <taxon>Burkholderiaceae</taxon>
        <taxon>Pandoraea</taxon>
    </lineage>
</organism>
<dbReference type="KEGG" id="ptx:ABW99_16060"/>
<evidence type="ECO:0000256" key="3">
    <source>
        <dbReference type="ARBA" id="ARBA00022475"/>
    </source>
</evidence>
<keyword evidence="5" id="KW-0547">Nucleotide-binding</keyword>
<dbReference type="AlphaFoldDB" id="A0A0G3EVW4"/>
<dbReference type="PANTHER" id="PTHR43820">
    <property type="entry name" value="HIGH-AFFINITY BRANCHED-CHAIN AMINO ACID TRANSPORT ATP-BINDING PROTEIN LIVF"/>
    <property type="match status" value="1"/>
</dbReference>
<keyword evidence="4" id="KW-0997">Cell inner membrane</keyword>
<dbReference type="STRING" id="445709.ABW99_16060"/>
<sequence>MLEIKGVNQYYGGSHILREVNLQVPEKQLTVLLGRNGVGKTTLLKCLMGTVPIRTGEILWQNRPLNHLAPYARVTSGLAYVPQGREIFPRLTVEENLLIGAASLPAAEAGRGVPDQIYALFPVLRDMRVRRGGDLSGGQQQQLAIGRALMSRPRVLILDEPTEGIQPSIIKQIGVTLRQLVDDLGLTVLLVEQYYDFARALADHYGVMSRGTIVASGLGSEMEQHGVRELVAV</sequence>
<evidence type="ECO:0000256" key="7">
    <source>
        <dbReference type="ARBA" id="ARBA00022970"/>
    </source>
</evidence>